<protein>
    <submittedName>
        <fullName evidence="4">Acetyltransferase (GNAT) family</fullName>
    </submittedName>
</protein>
<dbReference type="OrthoDB" id="3389160at2"/>
<dbReference type="Pfam" id="PF00583">
    <property type="entry name" value="Acetyltransf_1"/>
    <property type="match status" value="1"/>
</dbReference>
<evidence type="ECO:0000256" key="1">
    <source>
        <dbReference type="ARBA" id="ARBA00022679"/>
    </source>
</evidence>
<dbReference type="AlphaFoldDB" id="A0A0K6GS24"/>
<dbReference type="Proteomes" id="UP000243535">
    <property type="component" value="Unassembled WGS sequence"/>
</dbReference>
<dbReference type="RefSeq" id="WP_082446325.1">
    <property type="nucleotide sequence ID" value="NZ_CYHA01000001.1"/>
</dbReference>
<keyword evidence="1 4" id="KW-0808">Transferase</keyword>
<reference evidence="5" key="1">
    <citation type="submission" date="2015-08" db="EMBL/GenBank/DDBJ databases">
        <authorList>
            <person name="Varghese N."/>
        </authorList>
    </citation>
    <scope>NUCLEOTIDE SEQUENCE [LARGE SCALE GENOMIC DNA]</scope>
    <source>
        <strain evidence="5">DSM 17901</strain>
    </source>
</reference>
<accession>A0A0K6GS24</accession>
<dbReference type="EMBL" id="CYHA01000001">
    <property type="protein sequence ID" value="CUA81554.1"/>
    <property type="molecule type" value="Genomic_DNA"/>
</dbReference>
<dbReference type="SUPFAM" id="SSF55729">
    <property type="entry name" value="Acyl-CoA N-acyltransferases (Nat)"/>
    <property type="match status" value="1"/>
</dbReference>
<keyword evidence="2" id="KW-0012">Acyltransferase</keyword>
<dbReference type="CDD" id="cd04301">
    <property type="entry name" value="NAT_SF"/>
    <property type="match status" value="1"/>
</dbReference>
<dbReference type="STRING" id="375574.GCA_001418035_00195"/>
<dbReference type="PANTHER" id="PTHR43877">
    <property type="entry name" value="AMINOALKYLPHOSPHONATE N-ACETYLTRANSFERASE-RELATED-RELATED"/>
    <property type="match status" value="1"/>
</dbReference>
<evidence type="ECO:0000256" key="2">
    <source>
        <dbReference type="ARBA" id="ARBA00023315"/>
    </source>
</evidence>
<feature type="domain" description="N-acetyltransferase" evidence="3">
    <location>
        <begin position="1"/>
        <end position="170"/>
    </location>
</feature>
<evidence type="ECO:0000313" key="4">
    <source>
        <dbReference type="EMBL" id="CUA81554.1"/>
    </source>
</evidence>
<evidence type="ECO:0000313" key="5">
    <source>
        <dbReference type="Proteomes" id="UP000243535"/>
    </source>
</evidence>
<dbReference type="PROSITE" id="PS51186">
    <property type="entry name" value="GNAT"/>
    <property type="match status" value="1"/>
</dbReference>
<gene>
    <name evidence="4" type="ORF">Ga0061063_0396</name>
</gene>
<name>A0A0K6GS24_9NEIS</name>
<evidence type="ECO:0000259" key="3">
    <source>
        <dbReference type="PROSITE" id="PS51186"/>
    </source>
</evidence>
<proteinExistence type="predicted"/>
<sequence length="172" mass="18517">MMLRECTHLKAEDIAALAKLLQATVEAGASVGFLAPLEEGEARAYWQAVGGALGGPALRCWVAEMDGQPVGSVQLAPCLRANGRHRAEIQKLMVHPAHRRAGIAAGLMQAAEDAAHAQGCTLLVLDTEAGSPAERFYRHLGWEAAGDIPDYALTPDGQLLTTRYFYKRLGRR</sequence>
<dbReference type="InterPro" id="IPR016181">
    <property type="entry name" value="Acyl_CoA_acyltransferase"/>
</dbReference>
<organism evidence="4 5">
    <name type="scientific">Gulbenkiania indica</name>
    <dbReference type="NCBI Taxonomy" id="375574"/>
    <lineage>
        <taxon>Bacteria</taxon>
        <taxon>Pseudomonadati</taxon>
        <taxon>Pseudomonadota</taxon>
        <taxon>Betaproteobacteria</taxon>
        <taxon>Neisseriales</taxon>
        <taxon>Chromobacteriaceae</taxon>
        <taxon>Gulbenkiania</taxon>
    </lineage>
</organism>
<dbReference type="InterPro" id="IPR000182">
    <property type="entry name" value="GNAT_dom"/>
</dbReference>
<dbReference type="InterPro" id="IPR050832">
    <property type="entry name" value="Bact_Acetyltransf"/>
</dbReference>
<dbReference type="GO" id="GO:0016747">
    <property type="term" value="F:acyltransferase activity, transferring groups other than amino-acyl groups"/>
    <property type="evidence" value="ECO:0007669"/>
    <property type="project" value="InterPro"/>
</dbReference>
<dbReference type="Gene3D" id="3.40.630.30">
    <property type="match status" value="1"/>
</dbReference>
<keyword evidence="5" id="KW-1185">Reference proteome</keyword>